<accession>A0A834MCB3</accession>
<evidence type="ECO:0000313" key="2">
    <source>
        <dbReference type="Proteomes" id="UP000625711"/>
    </source>
</evidence>
<dbReference type="EMBL" id="JAACXV010000398">
    <property type="protein sequence ID" value="KAF7278503.1"/>
    <property type="molecule type" value="Genomic_DNA"/>
</dbReference>
<protein>
    <submittedName>
        <fullName evidence="1">Uncharacterized protein</fullName>
    </submittedName>
</protein>
<dbReference type="AlphaFoldDB" id="A0A834MCB3"/>
<gene>
    <name evidence="1" type="ORF">GWI33_008265</name>
</gene>
<dbReference type="Proteomes" id="UP000625711">
    <property type="component" value="Unassembled WGS sequence"/>
</dbReference>
<reference evidence="1" key="1">
    <citation type="submission" date="2020-08" db="EMBL/GenBank/DDBJ databases">
        <title>Genome sequencing and assembly of the red palm weevil Rhynchophorus ferrugineus.</title>
        <authorList>
            <person name="Dias G.B."/>
            <person name="Bergman C.M."/>
            <person name="Manee M."/>
        </authorList>
    </citation>
    <scope>NUCLEOTIDE SEQUENCE</scope>
    <source>
        <strain evidence="1">AA-2017</strain>
        <tissue evidence="1">Whole larva</tissue>
    </source>
</reference>
<organism evidence="1 2">
    <name type="scientific">Rhynchophorus ferrugineus</name>
    <name type="common">Red palm weevil</name>
    <name type="synonym">Curculio ferrugineus</name>
    <dbReference type="NCBI Taxonomy" id="354439"/>
    <lineage>
        <taxon>Eukaryota</taxon>
        <taxon>Metazoa</taxon>
        <taxon>Ecdysozoa</taxon>
        <taxon>Arthropoda</taxon>
        <taxon>Hexapoda</taxon>
        <taxon>Insecta</taxon>
        <taxon>Pterygota</taxon>
        <taxon>Neoptera</taxon>
        <taxon>Endopterygota</taxon>
        <taxon>Coleoptera</taxon>
        <taxon>Polyphaga</taxon>
        <taxon>Cucujiformia</taxon>
        <taxon>Curculionidae</taxon>
        <taxon>Dryophthorinae</taxon>
        <taxon>Rhynchophorus</taxon>
    </lineage>
</organism>
<proteinExistence type="predicted"/>
<comment type="caution">
    <text evidence="1">The sequence shown here is derived from an EMBL/GenBank/DDBJ whole genome shotgun (WGS) entry which is preliminary data.</text>
</comment>
<name>A0A834MCB3_RHYFE</name>
<keyword evidence="2" id="KW-1185">Reference proteome</keyword>
<evidence type="ECO:0000313" key="1">
    <source>
        <dbReference type="EMBL" id="KAF7278503.1"/>
    </source>
</evidence>
<sequence length="109" mass="12570">MEEKVRGLLPPYFRFVSRTSLGTFLYFVVRELTESRAPEIRKYKVLMMGRWLADWLSVEHTANPKEEGVSGRRLSRTGVCPARDLEWHVIASKCILSLSSFALLIYFAS</sequence>